<dbReference type="PANTHER" id="PTHR24359">
    <property type="entry name" value="SERINE/THREONINE-PROTEIN KINASE SBK1"/>
    <property type="match status" value="1"/>
</dbReference>
<dbReference type="AlphaFoldDB" id="A0A0C4E9S3"/>
<dbReference type="EMBL" id="GL876976">
    <property type="protein sequence ID" value="KLU90846.1"/>
    <property type="molecule type" value="Genomic_DNA"/>
</dbReference>
<dbReference type="OrthoDB" id="5244984at2759"/>
<dbReference type="PROSITE" id="PS50011">
    <property type="entry name" value="PROTEIN_KINASE_DOM"/>
    <property type="match status" value="1"/>
</dbReference>
<feature type="region of interest" description="Disordered" evidence="1">
    <location>
        <begin position="573"/>
        <end position="668"/>
    </location>
</feature>
<feature type="domain" description="Protein kinase" evidence="2">
    <location>
        <begin position="161"/>
        <end position="574"/>
    </location>
</feature>
<dbReference type="CDD" id="cd00180">
    <property type="entry name" value="PKc"/>
    <property type="match status" value="1"/>
</dbReference>
<dbReference type="GO" id="GO:0005524">
    <property type="term" value="F:ATP binding"/>
    <property type="evidence" value="ECO:0007669"/>
    <property type="project" value="InterPro"/>
</dbReference>
<protein>
    <submittedName>
        <fullName evidence="3">Serine/threonine protein kinase</fullName>
    </submittedName>
</protein>
<dbReference type="Gene3D" id="1.10.510.10">
    <property type="entry name" value="Transferase(Phosphotransferase) domain 1"/>
    <property type="match status" value="1"/>
</dbReference>
<dbReference type="OMA" id="RAINHNI"/>
<proteinExistence type="predicted"/>
<keyword evidence="5" id="KW-1185">Reference proteome</keyword>
<evidence type="ECO:0000313" key="3">
    <source>
        <dbReference type="EMBL" id="KLU90846.1"/>
    </source>
</evidence>
<reference evidence="3" key="2">
    <citation type="submission" date="2010-05" db="EMBL/GenBank/DDBJ databases">
        <title>The Genome Sequence of Magnaporthe poae strain ATCC 64411.</title>
        <authorList>
            <consortium name="The Broad Institute Genome Sequencing Platform"/>
            <consortium name="Broad Institute Genome Sequencing Center for Infectious Disease"/>
            <person name="Ma L.-J."/>
            <person name="Dead R."/>
            <person name="Young S."/>
            <person name="Zeng Q."/>
            <person name="Koehrsen M."/>
            <person name="Alvarado L."/>
            <person name="Berlin A."/>
            <person name="Chapman S.B."/>
            <person name="Chen Z."/>
            <person name="Freedman E."/>
            <person name="Gellesch M."/>
            <person name="Goldberg J."/>
            <person name="Griggs A."/>
            <person name="Gujja S."/>
            <person name="Heilman E.R."/>
            <person name="Heiman D."/>
            <person name="Hepburn T."/>
            <person name="Howarth C."/>
            <person name="Jen D."/>
            <person name="Larson L."/>
            <person name="Mehta T."/>
            <person name="Neiman D."/>
            <person name="Pearson M."/>
            <person name="Roberts A."/>
            <person name="Saif S."/>
            <person name="Shea T."/>
            <person name="Shenoy N."/>
            <person name="Sisk P."/>
            <person name="Stolte C."/>
            <person name="Sykes S."/>
            <person name="Walk T."/>
            <person name="White J."/>
            <person name="Yandava C."/>
            <person name="Haas B."/>
            <person name="Nusbaum C."/>
            <person name="Birren B."/>
        </authorList>
    </citation>
    <scope>NUCLEOTIDE SEQUENCE</scope>
    <source>
        <strain evidence="3">ATCC 64411</strain>
    </source>
</reference>
<dbReference type="PANTHER" id="PTHR24359:SF1">
    <property type="entry name" value="INHIBITOR OF NUCLEAR FACTOR KAPPA-B KINASE EPSILON SUBUNIT HOMOLOG 1-RELATED"/>
    <property type="match status" value="1"/>
</dbReference>
<reference evidence="4" key="5">
    <citation type="submission" date="2015-06" db="UniProtKB">
        <authorList>
            <consortium name="EnsemblFungi"/>
        </authorList>
    </citation>
    <scope>IDENTIFICATION</scope>
    <source>
        <strain evidence="4">ATCC 64411</strain>
    </source>
</reference>
<gene>
    <name evidence="3" type="ORF">MAPG_09371</name>
</gene>
<dbReference type="SMART" id="SM00220">
    <property type="entry name" value="S_TKc"/>
    <property type="match status" value="1"/>
</dbReference>
<dbReference type="Proteomes" id="UP000011715">
    <property type="component" value="Unassembled WGS sequence"/>
</dbReference>
<evidence type="ECO:0000259" key="2">
    <source>
        <dbReference type="PROSITE" id="PS50011"/>
    </source>
</evidence>
<dbReference type="SUPFAM" id="SSF56112">
    <property type="entry name" value="Protein kinase-like (PK-like)"/>
    <property type="match status" value="1"/>
</dbReference>
<dbReference type="InterPro" id="IPR011009">
    <property type="entry name" value="Kinase-like_dom_sf"/>
</dbReference>
<feature type="region of interest" description="Disordered" evidence="1">
    <location>
        <begin position="505"/>
        <end position="555"/>
    </location>
</feature>
<dbReference type="InterPro" id="IPR000719">
    <property type="entry name" value="Prot_kinase_dom"/>
</dbReference>
<reference evidence="5" key="1">
    <citation type="submission" date="2010-05" db="EMBL/GenBank/DDBJ databases">
        <title>The genome sequence of Magnaporthe poae strain ATCC 64411.</title>
        <authorList>
            <person name="Ma L.-J."/>
            <person name="Dead R."/>
            <person name="Young S."/>
            <person name="Zeng Q."/>
            <person name="Koehrsen M."/>
            <person name="Alvarado L."/>
            <person name="Berlin A."/>
            <person name="Chapman S.B."/>
            <person name="Chen Z."/>
            <person name="Freedman E."/>
            <person name="Gellesch M."/>
            <person name="Goldberg J."/>
            <person name="Griggs A."/>
            <person name="Gujja S."/>
            <person name="Heilman E.R."/>
            <person name="Heiman D."/>
            <person name="Hepburn T."/>
            <person name="Howarth C."/>
            <person name="Jen D."/>
            <person name="Larson L."/>
            <person name="Mehta T."/>
            <person name="Neiman D."/>
            <person name="Pearson M."/>
            <person name="Roberts A."/>
            <person name="Saif S."/>
            <person name="Shea T."/>
            <person name="Shenoy N."/>
            <person name="Sisk P."/>
            <person name="Stolte C."/>
            <person name="Sykes S."/>
            <person name="Walk T."/>
            <person name="White J."/>
            <person name="Yandava C."/>
            <person name="Haas B."/>
            <person name="Nusbaum C."/>
            <person name="Birren B."/>
        </authorList>
    </citation>
    <scope>NUCLEOTIDE SEQUENCE [LARGE SCALE GENOMIC DNA]</scope>
    <source>
        <strain evidence="5">ATCC 64411 / 73-15</strain>
    </source>
</reference>
<dbReference type="GO" id="GO:0004674">
    <property type="term" value="F:protein serine/threonine kinase activity"/>
    <property type="evidence" value="ECO:0007669"/>
    <property type="project" value="UniProtKB-KW"/>
</dbReference>
<dbReference type="GO" id="GO:0051094">
    <property type="term" value="P:positive regulation of developmental process"/>
    <property type="evidence" value="ECO:0007669"/>
    <property type="project" value="UniProtKB-ARBA"/>
</dbReference>
<accession>A0A0C4E9S3</accession>
<dbReference type="InterPro" id="IPR008271">
    <property type="entry name" value="Ser/Thr_kinase_AS"/>
</dbReference>
<feature type="compositionally biased region" description="Polar residues" evidence="1">
    <location>
        <begin position="538"/>
        <end position="548"/>
    </location>
</feature>
<dbReference type="PROSITE" id="PS00108">
    <property type="entry name" value="PROTEIN_KINASE_ST"/>
    <property type="match status" value="1"/>
</dbReference>
<organism evidence="4 5">
    <name type="scientific">Magnaporthiopsis poae (strain ATCC 64411 / 73-15)</name>
    <name type="common">Kentucky bluegrass fungus</name>
    <name type="synonym">Magnaporthe poae</name>
    <dbReference type="NCBI Taxonomy" id="644358"/>
    <lineage>
        <taxon>Eukaryota</taxon>
        <taxon>Fungi</taxon>
        <taxon>Dikarya</taxon>
        <taxon>Ascomycota</taxon>
        <taxon>Pezizomycotina</taxon>
        <taxon>Sordariomycetes</taxon>
        <taxon>Sordariomycetidae</taxon>
        <taxon>Magnaporthales</taxon>
        <taxon>Magnaporthaceae</taxon>
        <taxon>Magnaporthiopsis</taxon>
    </lineage>
</organism>
<keyword evidence="3" id="KW-0418">Kinase</keyword>
<reference evidence="4" key="4">
    <citation type="journal article" date="2015" name="G3 (Bethesda)">
        <title>Genome sequences of three phytopathogenic species of the Magnaporthaceae family of fungi.</title>
        <authorList>
            <person name="Okagaki L.H."/>
            <person name="Nunes C.C."/>
            <person name="Sailsbery J."/>
            <person name="Clay B."/>
            <person name="Brown D."/>
            <person name="John T."/>
            <person name="Oh Y."/>
            <person name="Young N."/>
            <person name="Fitzgerald M."/>
            <person name="Haas B.J."/>
            <person name="Zeng Q."/>
            <person name="Young S."/>
            <person name="Adiconis X."/>
            <person name="Fan L."/>
            <person name="Levin J.Z."/>
            <person name="Mitchell T.K."/>
            <person name="Okubara P.A."/>
            <person name="Farman M.L."/>
            <person name="Kohn L.M."/>
            <person name="Birren B."/>
            <person name="Ma L.-J."/>
            <person name="Dean R.A."/>
        </authorList>
    </citation>
    <scope>NUCLEOTIDE SEQUENCE</scope>
    <source>
        <strain evidence="4">ATCC 64411 / 73-15</strain>
    </source>
</reference>
<keyword evidence="3" id="KW-0723">Serine/threonine-protein kinase</keyword>
<evidence type="ECO:0000256" key="1">
    <source>
        <dbReference type="SAM" id="MobiDB-lite"/>
    </source>
</evidence>
<evidence type="ECO:0000313" key="5">
    <source>
        <dbReference type="Proteomes" id="UP000011715"/>
    </source>
</evidence>
<keyword evidence="3" id="KW-0808">Transferase</keyword>
<dbReference type="STRING" id="644358.A0A0C4E9S3"/>
<reference evidence="3" key="3">
    <citation type="submission" date="2011-03" db="EMBL/GenBank/DDBJ databases">
        <title>Annotation of Magnaporthe poae ATCC 64411.</title>
        <authorList>
            <person name="Ma L.-J."/>
            <person name="Dead R."/>
            <person name="Young S.K."/>
            <person name="Zeng Q."/>
            <person name="Gargeya S."/>
            <person name="Fitzgerald M."/>
            <person name="Haas B."/>
            <person name="Abouelleil A."/>
            <person name="Alvarado L."/>
            <person name="Arachchi H.M."/>
            <person name="Berlin A."/>
            <person name="Brown A."/>
            <person name="Chapman S.B."/>
            <person name="Chen Z."/>
            <person name="Dunbar C."/>
            <person name="Freedman E."/>
            <person name="Gearin G."/>
            <person name="Gellesch M."/>
            <person name="Goldberg J."/>
            <person name="Griggs A."/>
            <person name="Gujja S."/>
            <person name="Heiman D."/>
            <person name="Howarth C."/>
            <person name="Larson L."/>
            <person name="Lui A."/>
            <person name="MacDonald P.J.P."/>
            <person name="Mehta T."/>
            <person name="Montmayeur A."/>
            <person name="Murphy C."/>
            <person name="Neiman D."/>
            <person name="Pearson M."/>
            <person name="Priest M."/>
            <person name="Roberts A."/>
            <person name="Saif S."/>
            <person name="Shea T."/>
            <person name="Shenoy N."/>
            <person name="Sisk P."/>
            <person name="Stolte C."/>
            <person name="Sykes S."/>
            <person name="Yandava C."/>
            <person name="Wortman J."/>
            <person name="Nusbaum C."/>
            <person name="Birren B."/>
        </authorList>
    </citation>
    <scope>NUCLEOTIDE SEQUENCE</scope>
    <source>
        <strain evidence="3">ATCC 64411</strain>
    </source>
</reference>
<sequence length="977" mass="108911">MPRHVASDHCDDFREWVGKHKLEGACLADPARHEPRYLVPRKALEHYWTDDDNSKLVRLLVDTLNLNVRLDNVRERLLCTLSTLLYISDKSCSRVCNVEHIHRDLETGISDKSLPADHARIKKAFLNDPYTADQFYHAQFLFSPIIPGWDTQLPLHAVLPLRFDKFLREGNDESTPTLARYTPHPDCGLQDEFYVLKQFPQDELGTSYAAEREMYRALARFNEVYSMDHPARLFPRCDVAFQQNKRAALLLEYADGGSLEDMFQRNNPPFTRQGVLAMWDELVRLFRALYSLHCMAEYTEEKSVTFLHQDIKPGNILVFLCSGSYEPSDKGEYGTRNCYFKLADFGQSCEVKDTLNRAAPHNPGNRTYNHPALFTHDKHVMSTGRPATPETDVWSLACVLFETAVWIVCGEPGRVAFRNARTQENETNNSGLAAEGFQESFHDGLRPLKALEDARAQIKANSRTFDQLTLDIVNYLLDDILRMPSCSPTADYAAKRIQRIIDEHRHGKEDSAVPIVPSTPNSSSRPPLSPPATDPRASPNTLSGSGSNVLRPEWGIDHQTRASIPRLEMSMPLLPLGHHPSPNPTRFDLNGPSQGSGISIPLLPSPTTMTPATSLAPDLNGYAQPAGPTQGLASPLYSIPSPYPSSPRNPRAPSLSQPPPPPKHPNVTVQTICSYRKNGKKRDKDIINSLIEDVESVFAGRDQVILIDDQPSMYLLKQNLRKTCEALATIVKPVDRDGIDVRFASRPSEKDRHTVKNATSMLDVFDANFDTNNTRHHSSMADAISCILQGIYDKSRLVQGETSSTKRLALSHRQSTRRSLASRAAGGIGLGPSLLFGPLYPVSSASSSSQPSGTTVYVLTDGVWGREEQRPDDVTLGVAKHIQEFILKQQERGFARNSVVIQLINVGNDEVGTQRMEYLDDHLWSDYSPAHVGSGGIKNARWDIVDTKSFEAPLWSILVGAIDKAVDERPLSAGRDG</sequence>
<dbReference type="Pfam" id="PF00069">
    <property type="entry name" value="Pkinase"/>
    <property type="match status" value="1"/>
</dbReference>
<dbReference type="eggNOG" id="KOG0615">
    <property type="taxonomic scope" value="Eukaryota"/>
</dbReference>
<evidence type="ECO:0000313" key="4">
    <source>
        <dbReference type="EnsemblFungi" id="MAPG_09371T0"/>
    </source>
</evidence>
<dbReference type="EnsemblFungi" id="MAPG_09371T0">
    <property type="protein sequence ID" value="MAPG_09371T0"/>
    <property type="gene ID" value="MAPG_09371"/>
</dbReference>
<dbReference type="EMBL" id="ADBL01002394">
    <property type="status" value="NOT_ANNOTATED_CDS"/>
    <property type="molecule type" value="Genomic_DNA"/>
</dbReference>
<name>A0A0C4E9S3_MAGP6</name>
<dbReference type="VEuPathDB" id="FungiDB:MAPG_09371"/>